<keyword evidence="7" id="KW-1185">Reference proteome</keyword>
<organism evidence="6 7">
    <name type="scientific">Rahnella laticis</name>
    <dbReference type="NCBI Taxonomy" id="2787622"/>
    <lineage>
        <taxon>Bacteria</taxon>
        <taxon>Pseudomonadati</taxon>
        <taxon>Pseudomonadota</taxon>
        <taxon>Gammaproteobacteria</taxon>
        <taxon>Enterobacterales</taxon>
        <taxon>Yersiniaceae</taxon>
        <taxon>Rahnella</taxon>
    </lineage>
</organism>
<sequence length="460" mass="50967">MKNLTLIIMIFLSSGCGALLKTEYQRPAVVIPEHWNQRNTGTSWVAHSSHWWDTFEDPQLSRAINDVLVANNDLAAAGFRLQQARLDSQLANTNLTPEVTTSGSASNSKNTRRDTNAIENYSVSVGLSYELDLWGKLARTREQSAWLAEASALDRQNTALMLIGTTSQYYWLIGNLNQKIANNQRSLELANETESIITSRYHAGYVSKLDLLQATQSRLDQTNNLADLVQQREEARNSLAILFNRPSSVRLSERAGLDLSQTIALSPELPLTVISRRPDVQSAEWQLRAALAGSDVAKLNFYPSLSLNASLAAGSNLFTQWFTNPARTLGSTVALPFIQWNTVELTVKRSRLDVDIAAATFRDKVYAALADVEKSITQRQTSELQRQNALQSLAMSQQRLVLAKSQYLSGAVSIQSWLDAQDNLLAVENQLADIQNSYLNSTLQLWMALGGENIPEPPSA</sequence>
<keyword evidence="3" id="KW-0812">Transmembrane</keyword>
<dbReference type="InterPro" id="IPR003423">
    <property type="entry name" value="OMP_efflux"/>
</dbReference>
<dbReference type="Gene3D" id="1.20.1600.10">
    <property type="entry name" value="Outer membrane efflux proteins (OEP)"/>
    <property type="match status" value="1"/>
</dbReference>
<name>A0ABS0E505_9GAMM</name>
<keyword evidence="3" id="KW-0564">Palmitate</keyword>
<evidence type="ECO:0000256" key="2">
    <source>
        <dbReference type="ARBA" id="ARBA00007613"/>
    </source>
</evidence>
<dbReference type="RefSeq" id="WP_195812497.1">
    <property type="nucleotide sequence ID" value="NZ_JADOBI010000001.1"/>
</dbReference>
<accession>A0ABS0E505</accession>
<comment type="caution">
    <text evidence="6">The sequence shown here is derived from an EMBL/GenBank/DDBJ whole genome shotgun (WGS) entry which is preliminary data.</text>
</comment>
<dbReference type="PANTHER" id="PTHR30203:SF32">
    <property type="entry name" value="CATION EFFLUX SYSTEM PROTEIN CUSC"/>
    <property type="match status" value="1"/>
</dbReference>
<evidence type="ECO:0000313" key="6">
    <source>
        <dbReference type="EMBL" id="MBF7978374.1"/>
    </source>
</evidence>
<evidence type="ECO:0000313" key="7">
    <source>
        <dbReference type="Proteomes" id="UP000636811"/>
    </source>
</evidence>
<dbReference type="Proteomes" id="UP000636811">
    <property type="component" value="Unassembled WGS sequence"/>
</dbReference>
<evidence type="ECO:0000256" key="5">
    <source>
        <dbReference type="SAM" id="MobiDB-lite"/>
    </source>
</evidence>
<comment type="subcellular location">
    <subcellularLocation>
        <location evidence="1 3">Cell outer membrane</location>
        <topology evidence="1 3">Lipid-anchor</topology>
    </subcellularLocation>
</comment>
<dbReference type="Gene3D" id="2.20.200.10">
    <property type="entry name" value="Outer membrane efflux proteins (OEP)"/>
    <property type="match status" value="1"/>
</dbReference>
<gene>
    <name evidence="6" type="ORF">IV433_03010</name>
</gene>
<feature type="coiled-coil region" evidence="4">
    <location>
        <begin position="173"/>
        <end position="245"/>
    </location>
</feature>
<evidence type="ECO:0000256" key="3">
    <source>
        <dbReference type="RuleBase" id="RU362097"/>
    </source>
</evidence>
<comment type="similarity">
    <text evidence="2 3">Belongs to the outer membrane factor (OMF) (TC 1.B.17) family.</text>
</comment>
<protein>
    <submittedName>
        <fullName evidence="6">TolC family protein</fullName>
    </submittedName>
</protein>
<dbReference type="InterPro" id="IPR010131">
    <property type="entry name" value="MdtP/NodT-like"/>
</dbReference>
<dbReference type="SUPFAM" id="SSF56954">
    <property type="entry name" value="Outer membrane efflux proteins (OEP)"/>
    <property type="match status" value="1"/>
</dbReference>
<dbReference type="EMBL" id="JADOBI010000001">
    <property type="protein sequence ID" value="MBF7978374.1"/>
    <property type="molecule type" value="Genomic_DNA"/>
</dbReference>
<feature type="compositionally biased region" description="Polar residues" evidence="5">
    <location>
        <begin position="92"/>
        <end position="109"/>
    </location>
</feature>
<feature type="region of interest" description="Disordered" evidence="5">
    <location>
        <begin position="92"/>
        <end position="113"/>
    </location>
</feature>
<reference evidence="6 7" key="1">
    <citation type="submission" date="2020-11" db="EMBL/GenBank/DDBJ databases">
        <title>Taxonomic investigation of Rahnella strains.</title>
        <authorList>
            <person name="Lee S.D."/>
        </authorList>
    </citation>
    <scope>NUCLEOTIDE SEQUENCE [LARGE SCALE GENOMIC DNA]</scope>
    <source>
        <strain evidence="6 7">SAP-17</strain>
    </source>
</reference>
<keyword evidence="3" id="KW-1134">Transmembrane beta strand</keyword>
<dbReference type="PANTHER" id="PTHR30203">
    <property type="entry name" value="OUTER MEMBRANE CATION EFFLUX PROTEIN"/>
    <property type="match status" value="1"/>
</dbReference>
<dbReference type="Pfam" id="PF02321">
    <property type="entry name" value="OEP"/>
    <property type="match status" value="2"/>
</dbReference>
<keyword evidence="4" id="KW-0175">Coiled coil</keyword>
<evidence type="ECO:0000256" key="1">
    <source>
        <dbReference type="ARBA" id="ARBA00004459"/>
    </source>
</evidence>
<dbReference type="NCBIfam" id="TIGR01845">
    <property type="entry name" value="outer_NodT"/>
    <property type="match status" value="1"/>
</dbReference>
<keyword evidence="3" id="KW-0449">Lipoprotein</keyword>
<dbReference type="PROSITE" id="PS51257">
    <property type="entry name" value="PROKAR_LIPOPROTEIN"/>
    <property type="match status" value="1"/>
</dbReference>
<keyword evidence="3" id="KW-0472">Membrane</keyword>
<evidence type="ECO:0000256" key="4">
    <source>
        <dbReference type="SAM" id="Coils"/>
    </source>
</evidence>
<proteinExistence type="inferred from homology"/>